<evidence type="ECO:0000256" key="7">
    <source>
        <dbReference type="SAM" id="SignalP"/>
    </source>
</evidence>
<evidence type="ECO:0000313" key="9">
    <source>
        <dbReference type="Proteomes" id="UP000003764"/>
    </source>
</evidence>
<evidence type="ECO:0000256" key="6">
    <source>
        <dbReference type="ARBA" id="ARBA00023288"/>
    </source>
</evidence>
<keyword evidence="3 7" id="KW-0732">Signal</keyword>
<evidence type="ECO:0000256" key="1">
    <source>
        <dbReference type="ARBA" id="ARBA00004635"/>
    </source>
</evidence>
<dbReference type="PANTHER" id="PTHR30429">
    <property type="entry name" value="D-METHIONINE-BINDING LIPOPROTEIN METQ"/>
    <property type="match status" value="1"/>
</dbReference>
<dbReference type="Proteomes" id="UP000003764">
    <property type="component" value="Unassembled WGS sequence"/>
</dbReference>
<dbReference type="SUPFAM" id="SSF53850">
    <property type="entry name" value="Periplasmic binding protein-like II"/>
    <property type="match status" value="1"/>
</dbReference>
<dbReference type="EMBL" id="ADNT01000011">
    <property type="protein sequence ID" value="EFG50532.1"/>
    <property type="molecule type" value="Genomic_DNA"/>
</dbReference>
<evidence type="ECO:0000313" key="8">
    <source>
        <dbReference type="EMBL" id="EFG50532.1"/>
    </source>
</evidence>
<name>A0ABP2IBL1_AERVM</name>
<dbReference type="Gene3D" id="3.40.190.10">
    <property type="entry name" value="Periplasmic binding protein-like II"/>
    <property type="match status" value="2"/>
</dbReference>
<dbReference type="PANTHER" id="PTHR30429:SF3">
    <property type="entry name" value="LIPOPROTEIN"/>
    <property type="match status" value="1"/>
</dbReference>
<dbReference type="InterPro" id="IPR004872">
    <property type="entry name" value="Lipoprotein_NlpA"/>
</dbReference>
<gene>
    <name evidence="8" type="primary">metQ3</name>
    <name evidence="8" type="ORF">HMPREF0061_0124</name>
</gene>
<comment type="similarity">
    <text evidence="2">Belongs to the NlpA lipoprotein family.</text>
</comment>
<organism evidence="8 9">
    <name type="scientific">Aerococcus viridans (strain ATCC 11563 / DSM 20340 / CCUG 4311 / JCM 20461 / NBRC 12219 / NCTC 8251 / M1)</name>
    <dbReference type="NCBI Taxonomy" id="655812"/>
    <lineage>
        <taxon>Bacteria</taxon>
        <taxon>Bacillati</taxon>
        <taxon>Bacillota</taxon>
        <taxon>Bacilli</taxon>
        <taxon>Lactobacillales</taxon>
        <taxon>Aerococcaceae</taxon>
        <taxon>Aerococcus</taxon>
    </lineage>
</organism>
<sequence length="285" mass="31148">MNDKKSFGGNIMKKIFRALGLALVVLVLAACGQSEETTKVKLGVVGDKNDQWEYLQEELLEKENIEIELVKFTDYRQPIVSLDDGSIDMHSALTEIYMDSINEEGGYSNTTLGYTTLNPMGVFSEKIDSLDELADGALVAIPDDVSNGSRALLLLQTAGLIELDESKGLLATTSDITSNPKDLQFEEMAANQTARALADVDISLINNDMATDAGYVPTQDSIYLEPVAESSKPYYNVIAVREDETDNEVYKTILEYYQTDEVAAIIDEMSAGSSIPVWDGAPTAE</sequence>
<evidence type="ECO:0000256" key="4">
    <source>
        <dbReference type="ARBA" id="ARBA00023136"/>
    </source>
</evidence>
<accession>A0ABP2IBL1</accession>
<reference evidence="8 9" key="1">
    <citation type="submission" date="2010-04" db="EMBL/GenBank/DDBJ databases">
        <authorList>
            <person name="Muzny D."/>
            <person name="Qin X."/>
            <person name="Deng J."/>
            <person name="Jiang H."/>
            <person name="Liu Y."/>
            <person name="Qu J."/>
            <person name="Song X.-Z."/>
            <person name="Zhang L."/>
            <person name="Thornton R."/>
            <person name="Coyle M."/>
            <person name="Francisco L."/>
            <person name="Jackson L."/>
            <person name="Javaid M."/>
            <person name="Korchina V."/>
            <person name="Kovar C."/>
            <person name="Mata R."/>
            <person name="Mathew T."/>
            <person name="Ngo R."/>
            <person name="Nguyen L."/>
            <person name="Nguyen N."/>
            <person name="Okwuonu G."/>
            <person name="Ongeri F."/>
            <person name="Pham C."/>
            <person name="Simmons D."/>
            <person name="Wilczek-Boney K."/>
            <person name="Hale W."/>
            <person name="Jakkamsetti A."/>
            <person name="Pham P."/>
            <person name="Ruth R."/>
            <person name="San Lucas F."/>
            <person name="Warren J."/>
            <person name="Zhang J."/>
            <person name="Zhao Z."/>
            <person name="Zhou C."/>
            <person name="Zhu D."/>
            <person name="Lee S."/>
            <person name="Bess C."/>
            <person name="Blankenburg K."/>
            <person name="Forbes L."/>
            <person name="Fu Q."/>
            <person name="Gubbala S."/>
            <person name="Hirani K."/>
            <person name="Jayaseelan J.C."/>
            <person name="Lara F."/>
            <person name="Munidasa M."/>
            <person name="Palculict T."/>
            <person name="Patil S."/>
            <person name="Pu L.-L."/>
            <person name="Saada N."/>
            <person name="Tang L."/>
            <person name="Weissenberger G."/>
            <person name="Zhu Y."/>
            <person name="Hemphill L."/>
            <person name="Shang Y."/>
            <person name="Youmans B."/>
            <person name="Ayvaz T."/>
            <person name="Ross M."/>
            <person name="Santibanez J."/>
            <person name="Aqrawi P."/>
            <person name="Gross S."/>
            <person name="Joshi V."/>
            <person name="Fowler G."/>
            <person name="Nazareth L."/>
            <person name="Reid J."/>
            <person name="Worley K."/>
            <person name="Petrosino J."/>
            <person name="Highlander S."/>
            <person name="Gibbs R."/>
            <person name="Gibbs R."/>
        </authorList>
    </citation>
    <scope>NUCLEOTIDE SEQUENCE [LARGE SCALE GENOMIC DNA]</scope>
    <source>
        <strain evidence="8 9">ATCC 11563</strain>
    </source>
</reference>
<feature type="chain" id="PRO_5045277021" evidence="7">
    <location>
        <begin position="30"/>
        <end position="285"/>
    </location>
</feature>
<dbReference type="PROSITE" id="PS51257">
    <property type="entry name" value="PROKAR_LIPOPROTEIN"/>
    <property type="match status" value="1"/>
</dbReference>
<comment type="caution">
    <text evidence="8">The sequence shown here is derived from an EMBL/GenBank/DDBJ whole genome shotgun (WGS) entry which is preliminary data.</text>
</comment>
<evidence type="ECO:0000256" key="2">
    <source>
        <dbReference type="ARBA" id="ARBA00008973"/>
    </source>
</evidence>
<feature type="signal peptide" evidence="7">
    <location>
        <begin position="1"/>
        <end position="29"/>
    </location>
</feature>
<evidence type="ECO:0000256" key="5">
    <source>
        <dbReference type="ARBA" id="ARBA00023139"/>
    </source>
</evidence>
<comment type="subcellular location">
    <subcellularLocation>
        <location evidence="1">Membrane</location>
        <topology evidence="1">Lipid-anchor</topology>
    </subcellularLocation>
</comment>
<evidence type="ECO:0000256" key="3">
    <source>
        <dbReference type="ARBA" id="ARBA00022729"/>
    </source>
</evidence>
<keyword evidence="4" id="KW-0472">Membrane</keyword>
<keyword evidence="6 8" id="KW-0449">Lipoprotein</keyword>
<proteinExistence type="inferred from homology"/>
<protein>
    <submittedName>
        <fullName evidence="8">NLPA lipoprotein</fullName>
    </submittedName>
</protein>
<dbReference type="Pfam" id="PF03180">
    <property type="entry name" value="Lipoprotein_9"/>
    <property type="match status" value="1"/>
</dbReference>
<keyword evidence="9" id="KW-1185">Reference proteome</keyword>
<keyword evidence="5" id="KW-0564">Palmitate</keyword>